<evidence type="ECO:0000313" key="1">
    <source>
        <dbReference type="EMBL" id="WLR41163.1"/>
    </source>
</evidence>
<dbReference type="RefSeq" id="WP_306019518.1">
    <property type="nucleotide sequence ID" value="NZ_CP129013.1"/>
</dbReference>
<dbReference type="EMBL" id="CP129013">
    <property type="protein sequence ID" value="WLR41163.1"/>
    <property type="molecule type" value="Genomic_DNA"/>
</dbReference>
<keyword evidence="2" id="KW-1185">Reference proteome</keyword>
<accession>A0ABY9JSC7</accession>
<evidence type="ECO:0000313" key="2">
    <source>
        <dbReference type="Proteomes" id="UP001197974"/>
    </source>
</evidence>
<sequence length="47" mass="5215">MASKISVLINHVKDVDVDLSIFVIPNLEIAKQDWEGVKAYAESLLDS</sequence>
<name>A0ABY9JSC7_9BACI</name>
<protein>
    <submittedName>
        <fullName evidence="1">Uncharacterized protein</fullName>
    </submittedName>
</protein>
<organism evidence="1 2">
    <name type="scientific">Bacillus carboniphilus</name>
    <dbReference type="NCBI Taxonomy" id="86663"/>
    <lineage>
        <taxon>Bacteria</taxon>
        <taxon>Bacillati</taxon>
        <taxon>Bacillota</taxon>
        <taxon>Bacilli</taxon>
        <taxon>Bacillales</taxon>
        <taxon>Bacillaceae</taxon>
        <taxon>Bacillus</taxon>
    </lineage>
</organism>
<gene>
    <name evidence="1" type="ORF">LC087_09265</name>
</gene>
<reference evidence="1 2" key="1">
    <citation type="submission" date="2023-06" db="EMBL/GenBank/DDBJ databases">
        <title>Five Gram-positive bacteria isolated from mangrove sediments in Shenzhen, Guangdong, China.</title>
        <authorList>
            <person name="Yu S."/>
            <person name="Zheng W."/>
            <person name="Huang Y."/>
        </authorList>
    </citation>
    <scope>NUCLEOTIDE SEQUENCE [LARGE SCALE GENOMIC DNA]</scope>
    <source>
        <strain evidence="1 2">SaN35-3</strain>
    </source>
</reference>
<dbReference type="Proteomes" id="UP001197974">
    <property type="component" value="Chromosome"/>
</dbReference>
<proteinExistence type="predicted"/>